<dbReference type="EMBL" id="LKAM01000007">
    <property type="protein sequence ID" value="KUM47454.1"/>
    <property type="molecule type" value="Genomic_DNA"/>
</dbReference>
<feature type="region of interest" description="Disordered" evidence="1">
    <location>
        <begin position="19"/>
        <end position="98"/>
    </location>
</feature>
<keyword evidence="2" id="KW-0496">Mitochondrion</keyword>
<evidence type="ECO:0000313" key="2">
    <source>
        <dbReference type="EMBL" id="KUM47454.1"/>
    </source>
</evidence>
<comment type="caution">
    <text evidence="2">The sequence shown here is derived from an EMBL/GenBank/DDBJ whole genome shotgun (WGS) entry which is preliminary data.</text>
</comment>
<protein>
    <submittedName>
        <fullName evidence="2">Uncharacterized protein</fullName>
    </submittedName>
</protein>
<organism evidence="2">
    <name type="scientific">Picea glauca</name>
    <name type="common">White spruce</name>
    <name type="synonym">Pinus glauca</name>
    <dbReference type="NCBI Taxonomy" id="3330"/>
    <lineage>
        <taxon>Eukaryota</taxon>
        <taxon>Viridiplantae</taxon>
        <taxon>Streptophyta</taxon>
        <taxon>Embryophyta</taxon>
        <taxon>Tracheophyta</taxon>
        <taxon>Spermatophyta</taxon>
        <taxon>Pinopsida</taxon>
        <taxon>Pinidae</taxon>
        <taxon>Conifers I</taxon>
        <taxon>Pinales</taxon>
        <taxon>Pinaceae</taxon>
        <taxon>Picea</taxon>
    </lineage>
</organism>
<proteinExistence type="predicted"/>
<accession>A0A101LY26</accession>
<geneLocation type="mitochondrion" evidence="2"/>
<sequence>MIYSVIQALVSEIHPYPIESKTQSQKHPQASRPAYPFPGPVKARQGHHPSNSCGWESKTSSRAKRDMASRQLSSLSVTSEKGEGSGRGFHMHGQQAWS</sequence>
<gene>
    <name evidence="2" type="ORF">ABT39_MTgene5640</name>
</gene>
<name>A0A101LY26_PICGL</name>
<evidence type="ECO:0000256" key="1">
    <source>
        <dbReference type="SAM" id="MobiDB-lite"/>
    </source>
</evidence>
<reference evidence="2" key="1">
    <citation type="journal article" date="2015" name="Genome Biol. Evol.">
        <title>Organellar Genomes of White Spruce (Picea glauca): Assembly and Annotation.</title>
        <authorList>
            <person name="Jackman S.D."/>
            <person name="Warren R.L."/>
            <person name="Gibb E.A."/>
            <person name="Vandervalk B.P."/>
            <person name="Mohamadi H."/>
            <person name="Chu J."/>
            <person name="Raymond A."/>
            <person name="Pleasance S."/>
            <person name="Coope R."/>
            <person name="Wildung M.R."/>
            <person name="Ritland C.E."/>
            <person name="Bousquet J."/>
            <person name="Jones S.J."/>
            <person name="Bohlmann J."/>
            <person name="Birol I."/>
        </authorList>
    </citation>
    <scope>NUCLEOTIDE SEQUENCE [LARGE SCALE GENOMIC DNA]</scope>
    <source>
        <tissue evidence="2">Flushing bud</tissue>
    </source>
</reference>
<feature type="compositionally biased region" description="Polar residues" evidence="1">
    <location>
        <begin position="70"/>
        <end position="79"/>
    </location>
</feature>
<feature type="compositionally biased region" description="Polar residues" evidence="1">
    <location>
        <begin position="48"/>
        <end position="60"/>
    </location>
</feature>
<dbReference type="AlphaFoldDB" id="A0A101LY26"/>